<evidence type="ECO:0000313" key="1">
    <source>
        <dbReference type="EMBL" id="OLY85044.1"/>
    </source>
</evidence>
<dbReference type="EMBL" id="LSSL01000264">
    <property type="protein sequence ID" value="OLY85044.1"/>
    <property type="molecule type" value="Genomic_DNA"/>
</dbReference>
<sequence>MGMVMLNNELVESGAYPYGFATEVEAWREVLEDRDSEASALISIEALELSGDLDPSVNLASEPVIKDLVSSLLGLSLGSGPKPPGAIPALKSLLGGGEEYVSNNVLDVASTLAAQKQFRSEGLYQYNWYRESASDSIKYL</sequence>
<evidence type="ECO:0000313" key="2">
    <source>
        <dbReference type="Proteomes" id="UP000187455"/>
    </source>
</evidence>
<keyword evidence="2" id="KW-1185">Reference proteome</keyword>
<proteinExistence type="predicted"/>
<dbReference type="Proteomes" id="UP000187455">
    <property type="component" value="Unassembled WGS sequence"/>
</dbReference>
<dbReference type="AlphaFoldDB" id="A0A1R0H7J6"/>
<protein>
    <submittedName>
        <fullName evidence="1">Uncharacterized protein</fullName>
    </submittedName>
</protein>
<comment type="caution">
    <text evidence="1">The sequence shown here is derived from an EMBL/GenBank/DDBJ whole genome shotgun (WGS) entry which is preliminary data.</text>
</comment>
<accession>A0A1R0H7J6</accession>
<name>A0A1R0H7J6_9FUNG</name>
<organism evidence="1 2">
    <name type="scientific">Smittium mucronatum</name>
    <dbReference type="NCBI Taxonomy" id="133383"/>
    <lineage>
        <taxon>Eukaryota</taxon>
        <taxon>Fungi</taxon>
        <taxon>Fungi incertae sedis</taxon>
        <taxon>Zoopagomycota</taxon>
        <taxon>Kickxellomycotina</taxon>
        <taxon>Harpellomycetes</taxon>
        <taxon>Harpellales</taxon>
        <taxon>Legeriomycetaceae</taxon>
        <taxon>Smittium</taxon>
    </lineage>
</organism>
<reference evidence="1 2" key="1">
    <citation type="journal article" date="2016" name="Mol. Biol. Evol.">
        <title>Genome-Wide Survey of Gut Fungi (Harpellales) Reveals the First Horizontally Transferred Ubiquitin Gene from a Mosquito Host.</title>
        <authorList>
            <person name="Wang Y."/>
            <person name="White M.M."/>
            <person name="Kvist S."/>
            <person name="Moncalvo J.M."/>
        </authorList>
    </citation>
    <scope>NUCLEOTIDE SEQUENCE [LARGE SCALE GENOMIC DNA]</scope>
    <source>
        <strain evidence="1 2">ALG-7-W6</strain>
    </source>
</reference>
<gene>
    <name evidence="1" type="ORF">AYI68_g780</name>
</gene>